<dbReference type="Proteomes" id="UP000887565">
    <property type="component" value="Unplaced"/>
</dbReference>
<feature type="compositionally biased region" description="Basic and acidic residues" evidence="1">
    <location>
        <begin position="1"/>
        <end position="10"/>
    </location>
</feature>
<evidence type="ECO:0000256" key="1">
    <source>
        <dbReference type="SAM" id="MobiDB-lite"/>
    </source>
</evidence>
<evidence type="ECO:0000313" key="2">
    <source>
        <dbReference type="Proteomes" id="UP000887565"/>
    </source>
</evidence>
<accession>A0A915IQK6</accession>
<protein>
    <submittedName>
        <fullName evidence="3">Uncharacterized protein</fullName>
    </submittedName>
</protein>
<sequence length="34" mass="3831">PDEPKVKKPNFESNSRLTIVKNKANARNNPLTPL</sequence>
<reference evidence="3" key="1">
    <citation type="submission" date="2022-11" db="UniProtKB">
        <authorList>
            <consortium name="WormBaseParasite"/>
        </authorList>
    </citation>
    <scope>IDENTIFICATION</scope>
</reference>
<feature type="compositionally biased region" description="Polar residues" evidence="1">
    <location>
        <begin position="25"/>
        <end position="34"/>
    </location>
</feature>
<feature type="region of interest" description="Disordered" evidence="1">
    <location>
        <begin position="1"/>
        <end position="34"/>
    </location>
</feature>
<evidence type="ECO:0000313" key="3">
    <source>
        <dbReference type="WBParaSite" id="nRc.2.0.1.t15699-RA"/>
    </source>
</evidence>
<organism evidence="2 3">
    <name type="scientific">Romanomermis culicivorax</name>
    <name type="common">Nematode worm</name>
    <dbReference type="NCBI Taxonomy" id="13658"/>
    <lineage>
        <taxon>Eukaryota</taxon>
        <taxon>Metazoa</taxon>
        <taxon>Ecdysozoa</taxon>
        <taxon>Nematoda</taxon>
        <taxon>Enoplea</taxon>
        <taxon>Dorylaimia</taxon>
        <taxon>Mermithida</taxon>
        <taxon>Mermithoidea</taxon>
        <taxon>Mermithidae</taxon>
        <taxon>Romanomermis</taxon>
    </lineage>
</organism>
<keyword evidence="2" id="KW-1185">Reference proteome</keyword>
<proteinExistence type="predicted"/>
<dbReference type="AlphaFoldDB" id="A0A915IQK6"/>
<dbReference type="WBParaSite" id="nRc.2.0.1.t15699-RA">
    <property type="protein sequence ID" value="nRc.2.0.1.t15699-RA"/>
    <property type="gene ID" value="nRc.2.0.1.g15699"/>
</dbReference>
<name>A0A915IQK6_ROMCU</name>